<keyword evidence="23" id="KW-1185">Reference proteome</keyword>
<feature type="chain" id="PRO_5044460577" evidence="17">
    <location>
        <begin position="22"/>
        <end position="701"/>
    </location>
</feature>
<evidence type="ECO:0000256" key="3">
    <source>
        <dbReference type="ARBA" id="ARBA00022448"/>
    </source>
</evidence>
<dbReference type="InterPro" id="IPR010105">
    <property type="entry name" value="TonB_sidphr_rcpt"/>
</dbReference>
<dbReference type="AlphaFoldDB" id="A0A8I2H651"/>
<evidence type="ECO:0000256" key="1">
    <source>
        <dbReference type="ARBA" id="ARBA00004571"/>
    </source>
</evidence>
<evidence type="ECO:0000256" key="9">
    <source>
        <dbReference type="ARBA" id="ARBA00023065"/>
    </source>
</evidence>
<evidence type="ECO:0000256" key="4">
    <source>
        <dbReference type="ARBA" id="ARBA00022452"/>
    </source>
</evidence>
<protein>
    <submittedName>
        <fullName evidence="20">TonB-dependent siderophore receptor</fullName>
    </submittedName>
</protein>
<dbReference type="EMBL" id="WEIA01000003">
    <property type="protein sequence ID" value="NLR20896.1"/>
    <property type="molecule type" value="Genomic_DNA"/>
</dbReference>
<dbReference type="Proteomes" id="UP000646877">
    <property type="component" value="Unassembled WGS sequence"/>
</dbReference>
<evidence type="ECO:0000313" key="20">
    <source>
        <dbReference type="EMBL" id="NLR20896.1"/>
    </source>
</evidence>
<keyword evidence="12 20" id="KW-0675">Receptor</keyword>
<feature type="signal peptide" evidence="17">
    <location>
        <begin position="1"/>
        <end position="21"/>
    </location>
</feature>
<organism evidence="20 22">
    <name type="scientific">Pseudoalteromonas maricaloris</name>
    <dbReference type="NCBI Taxonomy" id="184924"/>
    <lineage>
        <taxon>Bacteria</taxon>
        <taxon>Pseudomonadati</taxon>
        <taxon>Pseudomonadota</taxon>
        <taxon>Gammaproteobacteria</taxon>
        <taxon>Alteromonadales</taxon>
        <taxon>Pseudoalteromonadaceae</taxon>
        <taxon>Pseudoalteromonas</taxon>
    </lineage>
</organism>
<evidence type="ECO:0000256" key="8">
    <source>
        <dbReference type="ARBA" id="ARBA00023004"/>
    </source>
</evidence>
<name>A0A8I2H651_9GAMM</name>
<dbReference type="CDD" id="cd01347">
    <property type="entry name" value="ligand_gated_channel"/>
    <property type="match status" value="1"/>
</dbReference>
<accession>A0A8I2H651</accession>
<keyword evidence="4 14" id="KW-1134">Transmembrane beta strand</keyword>
<dbReference type="PROSITE" id="PS01156">
    <property type="entry name" value="TONB_DEPENDENT_REC_2"/>
    <property type="match status" value="1"/>
</dbReference>
<dbReference type="PANTHER" id="PTHR32552">
    <property type="entry name" value="FERRICHROME IRON RECEPTOR-RELATED"/>
    <property type="match status" value="1"/>
</dbReference>
<dbReference type="Proteomes" id="UP001304419">
    <property type="component" value="Chromosome 2"/>
</dbReference>
<keyword evidence="7 17" id="KW-0732">Signal</keyword>
<dbReference type="EMBL" id="CP137579">
    <property type="protein sequence ID" value="WOX30866.1"/>
    <property type="molecule type" value="Genomic_DNA"/>
</dbReference>
<comment type="subcellular location">
    <subcellularLocation>
        <location evidence="1 14">Cell outer membrane</location>
        <topology evidence="1 14">Multi-pass membrane protein</topology>
    </subcellularLocation>
</comment>
<keyword evidence="10 16" id="KW-0798">TonB box</keyword>
<dbReference type="InterPro" id="IPR000531">
    <property type="entry name" value="Beta-barrel_TonB"/>
</dbReference>
<keyword evidence="9" id="KW-0406">Ion transport</keyword>
<evidence type="ECO:0000256" key="13">
    <source>
        <dbReference type="ARBA" id="ARBA00023237"/>
    </source>
</evidence>
<gene>
    <name evidence="20" type="ORF">F9Y85_06095</name>
    <name evidence="21" type="ORF">R5H13_23595</name>
</gene>
<keyword evidence="6 14" id="KW-0812">Transmembrane</keyword>
<dbReference type="GO" id="GO:0038023">
    <property type="term" value="F:signaling receptor activity"/>
    <property type="evidence" value="ECO:0007669"/>
    <property type="project" value="InterPro"/>
</dbReference>
<evidence type="ECO:0000256" key="15">
    <source>
        <dbReference type="PROSITE-ProRule" id="PRU10144"/>
    </source>
</evidence>
<dbReference type="RefSeq" id="WP_039496592.1">
    <property type="nucleotide sequence ID" value="NZ_CBCSDF010000004.1"/>
</dbReference>
<evidence type="ECO:0000256" key="2">
    <source>
        <dbReference type="ARBA" id="ARBA00009810"/>
    </source>
</evidence>
<evidence type="ECO:0000259" key="19">
    <source>
        <dbReference type="Pfam" id="PF07715"/>
    </source>
</evidence>
<evidence type="ECO:0000313" key="21">
    <source>
        <dbReference type="EMBL" id="WOX30866.1"/>
    </source>
</evidence>
<feature type="domain" description="TonB-dependent receptor plug" evidence="19">
    <location>
        <begin position="52"/>
        <end position="152"/>
    </location>
</feature>
<sequence>MKINTLYAAVCLSLLSQTTSANENQKDELERIEVQGSQYKSTGTKSSLAPINAPFSISHIDQDTLQLRQADSVNAALRYVSGITPESRSTVTIFDQYTIRGFESYRNYYDGLELQSNNLWNLYPQVDAFATDTIEVLKGPASVLYGSAPPGGMVNQIAKLANGTEQTQVRLRVGSRALKEIGVDHGGVITDELSYRAIALSRTSDGQQKTTEEERTVFAPSLRWQPNHDTALTAQLYYQDDPKAIPSTPLHSVGTLTRASYGYLDADAFAGDINWSNFDRTTLMAGLKLEHSLSDDWSLFANWRYTDAEGLQQNTYNQNLIADSDTILARSAYKTDETQHGYVLDNQLSTHFTVGDSSHHLLLGFEYKSLSSTVGYWDTLGTGTPNINLAAPNYAAFDVSALPLNFYTEAHDIEQSNRAFYIQDEVTISALTLLAGLRYDSFTSDVTADKNYAGTEWQTESNIDDTQLTGRIAALYQLDSGWRPYVSYSQSFEPVAGEDSITQQAFKPTEAEQWELGVKYQSRDTQLTFALFDLTKQNEIINSKDFVTKTQAGEIQSKGIELEASHTFNEQVDVQFNATHLDQKVTKNELDQDLVGKRLVWVADNTASLWLNYYPNLLDALKVSVGARYVGESYVGKYNSDTVPSYTLFDIAFDYELSEQARITFSISNLSDKRYVGACYDESNCWMGAERKADIGLHYRF</sequence>
<dbReference type="GO" id="GO:0009279">
    <property type="term" value="C:cell outer membrane"/>
    <property type="evidence" value="ECO:0007669"/>
    <property type="project" value="UniProtKB-SubCell"/>
</dbReference>
<dbReference type="GO" id="GO:0015344">
    <property type="term" value="F:siderophore uptake transmembrane transporter activity"/>
    <property type="evidence" value="ECO:0007669"/>
    <property type="project" value="TreeGrafter"/>
</dbReference>
<feature type="short sequence motif" description="TonB C-terminal box" evidence="15">
    <location>
        <begin position="684"/>
        <end position="701"/>
    </location>
</feature>
<evidence type="ECO:0000259" key="18">
    <source>
        <dbReference type="Pfam" id="PF00593"/>
    </source>
</evidence>
<keyword evidence="13 14" id="KW-0998">Cell outer membrane</keyword>
<evidence type="ECO:0000256" key="11">
    <source>
        <dbReference type="ARBA" id="ARBA00023136"/>
    </source>
</evidence>
<dbReference type="NCBIfam" id="TIGR01783">
    <property type="entry name" value="TonB-siderophor"/>
    <property type="match status" value="1"/>
</dbReference>
<dbReference type="Gene3D" id="2.170.130.10">
    <property type="entry name" value="TonB-dependent receptor, plug domain"/>
    <property type="match status" value="1"/>
</dbReference>
<evidence type="ECO:0000256" key="5">
    <source>
        <dbReference type="ARBA" id="ARBA00022496"/>
    </source>
</evidence>
<proteinExistence type="inferred from homology"/>
<dbReference type="Pfam" id="PF00593">
    <property type="entry name" value="TonB_dep_Rec_b-barrel"/>
    <property type="match status" value="1"/>
</dbReference>
<reference evidence="20" key="1">
    <citation type="submission" date="2019-10" db="EMBL/GenBank/DDBJ databases">
        <authorList>
            <person name="Paulsen S."/>
        </authorList>
    </citation>
    <scope>NUCLEOTIDE SEQUENCE</scope>
    <source>
        <strain evidence="20">LMG 19692</strain>
    </source>
</reference>
<evidence type="ECO:0000256" key="6">
    <source>
        <dbReference type="ARBA" id="ARBA00022692"/>
    </source>
</evidence>
<evidence type="ECO:0000256" key="12">
    <source>
        <dbReference type="ARBA" id="ARBA00023170"/>
    </source>
</evidence>
<evidence type="ECO:0000256" key="17">
    <source>
        <dbReference type="SAM" id="SignalP"/>
    </source>
</evidence>
<evidence type="ECO:0000256" key="16">
    <source>
        <dbReference type="RuleBase" id="RU003357"/>
    </source>
</evidence>
<dbReference type="PROSITE" id="PS52016">
    <property type="entry name" value="TONB_DEPENDENT_REC_3"/>
    <property type="match status" value="1"/>
</dbReference>
<reference evidence="21 23" key="2">
    <citation type="submission" date="2023-10" db="EMBL/GenBank/DDBJ databases">
        <title>To unveil natural product biosynthetic capacity in Pseudoalteromonas.</title>
        <authorList>
            <person name="Wang J."/>
        </authorList>
    </citation>
    <scope>NUCLEOTIDE SEQUENCE [LARGE SCALE GENOMIC DNA]</scope>
    <source>
        <strain evidence="21 23">DSM 15914</strain>
    </source>
</reference>
<evidence type="ECO:0000313" key="23">
    <source>
        <dbReference type="Proteomes" id="UP001304419"/>
    </source>
</evidence>
<dbReference type="Gene3D" id="2.40.170.20">
    <property type="entry name" value="TonB-dependent receptor, beta-barrel domain"/>
    <property type="match status" value="1"/>
</dbReference>
<dbReference type="Pfam" id="PF07715">
    <property type="entry name" value="Plug"/>
    <property type="match status" value="1"/>
</dbReference>
<comment type="similarity">
    <text evidence="2 14 16">Belongs to the TonB-dependent receptor family.</text>
</comment>
<evidence type="ECO:0000256" key="7">
    <source>
        <dbReference type="ARBA" id="ARBA00022729"/>
    </source>
</evidence>
<evidence type="ECO:0000313" key="22">
    <source>
        <dbReference type="Proteomes" id="UP000646877"/>
    </source>
</evidence>
<keyword evidence="5" id="KW-0410">Iron transport</keyword>
<dbReference type="InterPro" id="IPR010917">
    <property type="entry name" value="TonB_rcpt_CS"/>
</dbReference>
<evidence type="ECO:0000256" key="14">
    <source>
        <dbReference type="PROSITE-ProRule" id="PRU01360"/>
    </source>
</evidence>
<keyword evidence="3 14" id="KW-0813">Transport</keyword>
<dbReference type="GO" id="GO:0015891">
    <property type="term" value="P:siderophore transport"/>
    <property type="evidence" value="ECO:0007669"/>
    <property type="project" value="InterPro"/>
</dbReference>
<keyword evidence="11 14" id="KW-0472">Membrane</keyword>
<evidence type="ECO:0000256" key="10">
    <source>
        <dbReference type="ARBA" id="ARBA00023077"/>
    </source>
</evidence>
<dbReference type="PANTHER" id="PTHR32552:SF68">
    <property type="entry name" value="FERRICHROME OUTER MEMBRANE TRANSPORTER_PHAGE RECEPTOR"/>
    <property type="match status" value="1"/>
</dbReference>
<dbReference type="SUPFAM" id="SSF56935">
    <property type="entry name" value="Porins"/>
    <property type="match status" value="1"/>
</dbReference>
<dbReference type="InterPro" id="IPR012910">
    <property type="entry name" value="Plug_dom"/>
</dbReference>
<keyword evidence="8" id="KW-0408">Iron</keyword>
<dbReference type="InterPro" id="IPR037066">
    <property type="entry name" value="Plug_dom_sf"/>
</dbReference>
<dbReference type="InterPro" id="IPR039426">
    <property type="entry name" value="TonB-dep_rcpt-like"/>
</dbReference>
<dbReference type="InterPro" id="IPR036942">
    <property type="entry name" value="Beta-barrel_TonB_sf"/>
</dbReference>
<feature type="domain" description="TonB-dependent receptor-like beta-barrel" evidence="18">
    <location>
        <begin position="224"/>
        <end position="670"/>
    </location>
</feature>